<dbReference type="GO" id="GO:0051131">
    <property type="term" value="P:chaperone-mediated protein complex assembly"/>
    <property type="evidence" value="ECO:0007669"/>
    <property type="project" value="TreeGrafter"/>
</dbReference>
<protein>
    <submittedName>
        <fullName evidence="3">Prostaglandin E synthase 3 (Cytosolic)</fullName>
        <ecNumber evidence="3">5.3.99.3</ecNumber>
    </submittedName>
</protein>
<evidence type="ECO:0000313" key="4">
    <source>
        <dbReference type="Proteomes" id="UP001163046"/>
    </source>
</evidence>
<dbReference type="InterPro" id="IPR045250">
    <property type="entry name" value="p23-like"/>
</dbReference>
<dbReference type="PROSITE" id="PS51203">
    <property type="entry name" value="CS"/>
    <property type="match status" value="1"/>
</dbReference>
<dbReference type="GO" id="GO:0051879">
    <property type="term" value="F:Hsp90 protein binding"/>
    <property type="evidence" value="ECO:0007669"/>
    <property type="project" value="InterPro"/>
</dbReference>
<dbReference type="EC" id="5.3.99.3" evidence="3"/>
<accession>A0A9W9ZYV6</accession>
<evidence type="ECO:0000256" key="1">
    <source>
        <dbReference type="ARBA" id="ARBA00025733"/>
    </source>
</evidence>
<feature type="domain" description="CS" evidence="2">
    <location>
        <begin position="6"/>
        <end position="95"/>
    </location>
</feature>
<dbReference type="GO" id="GO:0005829">
    <property type="term" value="C:cytosol"/>
    <property type="evidence" value="ECO:0007669"/>
    <property type="project" value="TreeGrafter"/>
</dbReference>
<dbReference type="PANTHER" id="PTHR22932:SF1">
    <property type="entry name" value="CO-CHAPERONE PROTEIN DAF-41"/>
    <property type="match status" value="1"/>
</dbReference>
<dbReference type="GO" id="GO:0005634">
    <property type="term" value="C:nucleus"/>
    <property type="evidence" value="ECO:0007669"/>
    <property type="project" value="TreeGrafter"/>
</dbReference>
<dbReference type="SUPFAM" id="SSF49764">
    <property type="entry name" value="HSP20-like chaperones"/>
    <property type="match status" value="1"/>
</dbReference>
<dbReference type="GO" id="GO:0050220">
    <property type="term" value="F:prostaglandin-E synthase activity"/>
    <property type="evidence" value="ECO:0007669"/>
    <property type="project" value="UniProtKB-EC"/>
</dbReference>
<gene>
    <name evidence="3" type="primary">PTGES3</name>
    <name evidence="3" type="ORF">OS493_027544</name>
</gene>
<dbReference type="CDD" id="cd06465">
    <property type="entry name" value="p23_hB-ind1_like"/>
    <property type="match status" value="1"/>
</dbReference>
<evidence type="ECO:0000313" key="3">
    <source>
        <dbReference type="EMBL" id="KAJ7390020.1"/>
    </source>
</evidence>
<dbReference type="Gene3D" id="2.60.40.790">
    <property type="match status" value="1"/>
</dbReference>
<dbReference type="InterPro" id="IPR007052">
    <property type="entry name" value="CS_dom"/>
</dbReference>
<name>A0A9W9ZYV6_9CNID</name>
<dbReference type="Pfam" id="PF04969">
    <property type="entry name" value="CS"/>
    <property type="match status" value="1"/>
</dbReference>
<evidence type="ECO:0000259" key="2">
    <source>
        <dbReference type="PROSITE" id="PS51203"/>
    </source>
</evidence>
<sequence length="130" mass="15334">MGEVKTLSPSTRWAQRKDRVFLTIEVEDCQTPEIKLDSQALHFSAKGGKEQKMYSFDLEFYGQVIPEKSKQRITAREVTFNIMKKEEGPYWPRLHKEGKKPSFLHTDFSKWKDEDDSEGKTMEWMTILKL</sequence>
<dbReference type="InterPro" id="IPR008978">
    <property type="entry name" value="HSP20-like_chaperone"/>
</dbReference>
<reference evidence="3" key="1">
    <citation type="submission" date="2023-01" db="EMBL/GenBank/DDBJ databases">
        <title>Genome assembly of the deep-sea coral Lophelia pertusa.</title>
        <authorList>
            <person name="Herrera S."/>
            <person name="Cordes E."/>
        </authorList>
    </citation>
    <scope>NUCLEOTIDE SEQUENCE</scope>
    <source>
        <strain evidence="3">USNM1676648</strain>
        <tissue evidence="3">Polyp</tissue>
    </source>
</reference>
<dbReference type="GO" id="GO:0006457">
    <property type="term" value="P:protein folding"/>
    <property type="evidence" value="ECO:0007669"/>
    <property type="project" value="TreeGrafter"/>
</dbReference>
<dbReference type="AlphaFoldDB" id="A0A9W9ZYV6"/>
<proteinExistence type="inferred from homology"/>
<dbReference type="PANTHER" id="PTHR22932">
    <property type="entry name" value="TELOMERASE-BINDING PROTEIN P23 HSP90 CO-CHAPERONE"/>
    <property type="match status" value="1"/>
</dbReference>
<dbReference type="Proteomes" id="UP001163046">
    <property type="component" value="Unassembled WGS sequence"/>
</dbReference>
<organism evidence="3 4">
    <name type="scientific">Desmophyllum pertusum</name>
    <dbReference type="NCBI Taxonomy" id="174260"/>
    <lineage>
        <taxon>Eukaryota</taxon>
        <taxon>Metazoa</taxon>
        <taxon>Cnidaria</taxon>
        <taxon>Anthozoa</taxon>
        <taxon>Hexacorallia</taxon>
        <taxon>Scleractinia</taxon>
        <taxon>Caryophylliina</taxon>
        <taxon>Caryophylliidae</taxon>
        <taxon>Desmophyllum</taxon>
    </lineage>
</organism>
<dbReference type="OrthoDB" id="1564555at2759"/>
<keyword evidence="3" id="KW-0413">Isomerase</keyword>
<comment type="similarity">
    <text evidence="1">Belongs to the p23/wos2 family.</text>
</comment>
<keyword evidence="4" id="KW-1185">Reference proteome</keyword>
<dbReference type="FunFam" id="2.60.40.790:FF:000013">
    <property type="entry name" value="Very-long-chain (3R)-3-hydroxyacyl-CoA dehydratase"/>
    <property type="match status" value="1"/>
</dbReference>
<comment type="caution">
    <text evidence="3">The sequence shown here is derived from an EMBL/GenBank/DDBJ whole genome shotgun (WGS) entry which is preliminary data.</text>
</comment>
<dbReference type="GO" id="GO:0051087">
    <property type="term" value="F:protein-folding chaperone binding"/>
    <property type="evidence" value="ECO:0007669"/>
    <property type="project" value="TreeGrafter"/>
</dbReference>
<dbReference type="EMBL" id="MU825421">
    <property type="protein sequence ID" value="KAJ7390020.1"/>
    <property type="molecule type" value="Genomic_DNA"/>
</dbReference>